<reference evidence="2" key="1">
    <citation type="journal article" date="2019" name="Int. J. Syst. Evol. Microbiol.">
        <title>The Global Catalogue of Microorganisms (GCM) 10K type strain sequencing project: providing services to taxonomists for standard genome sequencing and annotation.</title>
        <authorList>
            <consortium name="The Broad Institute Genomics Platform"/>
            <consortium name="The Broad Institute Genome Sequencing Center for Infectious Disease"/>
            <person name="Wu L."/>
            <person name="Ma J."/>
        </authorList>
    </citation>
    <scope>NUCLEOTIDE SEQUENCE [LARGE SCALE GENOMIC DNA]</scope>
    <source>
        <strain evidence="2">JCM 17551</strain>
    </source>
</reference>
<evidence type="ECO:0000313" key="2">
    <source>
        <dbReference type="Proteomes" id="UP001501565"/>
    </source>
</evidence>
<name>A0ABP7MV44_9GAMM</name>
<sequence>MAISEKSVVDATLMAIDEINQAGGLLGKQIEPVVVDGASDWPTFAQGARSLILNEKVSVIFGCWTSASRKTVKPIIEQYNHLLFYPVQYEGLEQSPNIIYTGAAPNQQISPAVMWSLKNLGQRVFLTASDYVFPRAANTLIKKQVHALGGQIVGEYYLALGDQRVNDMINQISAAQPDIIFNTINGDSNLAFFKQLATLDQHIPVMSFSIAEDELNLLDTSIMTGHYSAWNYFQSLDTQDNKAFVARFQKKYGAHRTTNASMEAGYLGVYLWAKAATNANTVDISTVHEFLKGLSFNAPEGKVTVSAMNNHLWKPLHIGKIQSDGQFKIIWSQTVPIRPLPFPSYRSNLSWQRYLESLYADWGGSWSAPAARPASNGTAK</sequence>
<gene>
    <name evidence="1" type="primary">urtA_2</name>
    <name evidence="1" type="ORF">GCM10022277_29570</name>
</gene>
<dbReference type="PANTHER" id="PTHR47628">
    <property type="match status" value="1"/>
</dbReference>
<accession>A0ABP7MV44</accession>
<dbReference type="Pfam" id="PF13433">
    <property type="entry name" value="Peripla_BP_5"/>
    <property type="match status" value="1"/>
</dbReference>
<evidence type="ECO:0000313" key="1">
    <source>
        <dbReference type="EMBL" id="GAA3930928.1"/>
    </source>
</evidence>
<dbReference type="SUPFAM" id="SSF53822">
    <property type="entry name" value="Periplasmic binding protein-like I"/>
    <property type="match status" value="1"/>
</dbReference>
<keyword evidence="2" id="KW-1185">Reference proteome</keyword>
<dbReference type="Gene3D" id="3.40.50.2300">
    <property type="match status" value="2"/>
</dbReference>
<dbReference type="InterPro" id="IPR028082">
    <property type="entry name" value="Peripla_BP_I"/>
</dbReference>
<dbReference type="CDD" id="cd06355">
    <property type="entry name" value="PBP1_FmdD-like"/>
    <property type="match status" value="1"/>
</dbReference>
<dbReference type="EMBL" id="BAABBN010000007">
    <property type="protein sequence ID" value="GAA3930928.1"/>
    <property type="molecule type" value="Genomic_DNA"/>
</dbReference>
<protein>
    <submittedName>
        <fullName evidence="1">Urea ABC transporter substrate-binding protein</fullName>
    </submittedName>
</protein>
<organism evidence="1 2">
    <name type="scientific">Litoribacillus peritrichatus</name>
    <dbReference type="NCBI Taxonomy" id="718191"/>
    <lineage>
        <taxon>Bacteria</taxon>
        <taxon>Pseudomonadati</taxon>
        <taxon>Pseudomonadota</taxon>
        <taxon>Gammaproteobacteria</taxon>
        <taxon>Oceanospirillales</taxon>
        <taxon>Oceanospirillaceae</taxon>
        <taxon>Litoribacillus</taxon>
    </lineage>
</organism>
<dbReference type="Proteomes" id="UP001501565">
    <property type="component" value="Unassembled WGS sequence"/>
</dbReference>
<proteinExistence type="predicted"/>
<comment type="caution">
    <text evidence="1">The sequence shown here is derived from an EMBL/GenBank/DDBJ whole genome shotgun (WGS) entry which is preliminary data.</text>
</comment>
<dbReference type="InterPro" id="IPR017777">
    <property type="entry name" value="ABC_urea-bd_UrtA"/>
</dbReference>
<dbReference type="PANTHER" id="PTHR47628:SF1">
    <property type="entry name" value="ALIPHATIC AMIDASE EXPRESSION-REGULATING PROTEIN"/>
    <property type="match status" value="1"/>
</dbReference>